<dbReference type="FunFam" id="2.130.10.10:FF:001143">
    <property type="entry name" value="Pre-mRNA-splicing factor rse-1, putative"/>
    <property type="match status" value="1"/>
</dbReference>
<dbReference type="Pfam" id="PF10433">
    <property type="entry name" value="Beta-prop_RSE1_1st"/>
    <property type="match status" value="1"/>
</dbReference>
<dbReference type="InterPro" id="IPR058543">
    <property type="entry name" value="Beta-prop_RSE1/DDB1/CPSF1_2nd"/>
</dbReference>
<dbReference type="Pfam" id="PF23726">
    <property type="entry name" value="Beta-prop_RSE1_2nd"/>
    <property type="match status" value="1"/>
</dbReference>
<reference evidence="9" key="1">
    <citation type="submission" date="2021-01" db="EMBL/GenBank/DDBJ databases">
        <authorList>
            <person name="Eckstrom K.M.E."/>
        </authorList>
    </citation>
    <scope>NUCLEOTIDE SEQUENCE</scope>
    <source>
        <strain evidence="9">UVCC 0001</strain>
    </source>
</reference>
<dbReference type="InterPro" id="IPR015943">
    <property type="entry name" value="WD40/YVTN_repeat-like_dom_sf"/>
</dbReference>
<evidence type="ECO:0000259" key="7">
    <source>
        <dbReference type="Pfam" id="PF10433"/>
    </source>
</evidence>
<keyword evidence="4" id="KW-0508">mRNA splicing</keyword>
<dbReference type="InterPro" id="IPR050358">
    <property type="entry name" value="RSE1/DDB1/CFT1"/>
</dbReference>
<dbReference type="Pfam" id="PF03178">
    <property type="entry name" value="CPSF_A"/>
    <property type="match status" value="1"/>
</dbReference>
<evidence type="ECO:0000256" key="1">
    <source>
        <dbReference type="ARBA" id="ARBA00004123"/>
    </source>
</evidence>
<evidence type="ECO:0000259" key="6">
    <source>
        <dbReference type="Pfam" id="PF03178"/>
    </source>
</evidence>
<comment type="subcellular location">
    <subcellularLocation>
        <location evidence="1">Nucleus</location>
    </subcellularLocation>
</comment>
<comment type="caution">
    <text evidence="9">The sequence shown here is derived from an EMBL/GenBank/DDBJ whole genome shotgun (WGS) entry which is preliminary data.</text>
</comment>
<dbReference type="PANTHER" id="PTHR10644">
    <property type="entry name" value="DNA REPAIR/RNA PROCESSING CPSF FAMILY"/>
    <property type="match status" value="1"/>
</dbReference>
<dbReference type="Gene3D" id="2.130.10.10">
    <property type="entry name" value="YVTN repeat-like/Quinoprotein amine dehydrogenase"/>
    <property type="match status" value="2"/>
</dbReference>
<dbReference type="GO" id="GO:0005681">
    <property type="term" value="C:spliceosomal complex"/>
    <property type="evidence" value="ECO:0007669"/>
    <property type="project" value="UniProtKB-KW"/>
</dbReference>
<name>A0AAD9IE18_PROWI</name>
<feature type="domain" description="RSE1/DDB1/CPSF1 second beta-propeller" evidence="8">
    <location>
        <begin position="414"/>
        <end position="722"/>
    </location>
</feature>
<dbReference type="EMBL" id="JASFZW010000010">
    <property type="protein sequence ID" value="KAK2076313.1"/>
    <property type="molecule type" value="Genomic_DNA"/>
</dbReference>
<feature type="domain" description="RSE1/DDB1/CPSF1 first beta-propeller" evidence="7">
    <location>
        <begin position="5"/>
        <end position="350"/>
    </location>
</feature>
<evidence type="ECO:0000256" key="4">
    <source>
        <dbReference type="ARBA" id="ARBA00023187"/>
    </source>
</evidence>
<evidence type="ECO:0000256" key="5">
    <source>
        <dbReference type="ARBA" id="ARBA00023242"/>
    </source>
</evidence>
<keyword evidence="2" id="KW-0507">mRNA processing</keyword>
<evidence type="ECO:0000256" key="2">
    <source>
        <dbReference type="ARBA" id="ARBA00022664"/>
    </source>
</evidence>
<sequence length="1231" mass="130216">MRIAAIYGNFSAPKVQEIVVARGRVLELLRPDEQGRVQTVHSTDVFGEVRAIQPFRFPGGQQDYVICGSDAGRIVILRYAADRACFQKVHQETFGRSGVRRAVPGEHVAVDPKGRACLIAALEKTKFVYVLNRDSEARLTISSPLEAHRSKTLTYDVIGLDVGFDNPVFAAIELEFGEVDEDATGEAAAAAQKHVTLYELDLGLNHVVRRASEPIDNGANRLVAVPGGGDGPGGFLIFAENFVLYRSLEGVDGAGELRAIVPRRASLPAERSLLLTAAATHRQKSMFFVLAQSEYGDLYKITLDEGARDLHVQYFDSLPPATALCVLRRGFLFAASEFGDHGLYQFRGLGGDDDPAPRASASTLAAAGDDGYAPVFFDPRPPRNPGEEVAQLYAACGRGRAQHAARAAPGLALAELAVSPLPAAATGVHTLRAAPGDEHDAYIVVSFAGATLVLGVGETVEEVPGRPGSTRACPRWACSCWPTAGCCRGHPGGLRHVRPDGRVNEWRAPGGRRVTQFAANERQALVALAGGDLLLFELGAQGALAEAEKRPLGGEACALALAPLGEGRLRAPLVAVGLVDGTLRVLGLDPAEPLKALATQAVGAAPESLLVLRAGAGDGLTLQVGLSTGLLLRTEVDEVTGALTDTRSRFLGTRAPRLAAAPLAGAPAMLALSSRPWVGYREQGRWTVVPASYGALDAAAPFASEQCPEGFVAVAGATLRVLAVERPGQAFDERRARLRYTPRALCVHPERAALVTAEADIGALGVLRRAAQAAEQQARGEAPSLDLVVGGALLKPGTGDGEEDANSNGVDGAAEANGHAVETLAPRTTDFLATLSTDQEGDVHVVTEAETPAGQVETEEGLAPAALLDQVGPALGVPGEWASCVRVLCPRTLATLDCVELSPGEAALCAAFVRFEGHPEPLLVVGVGLGLAFTPRRAAKGGAIHAYSLVDGRLARLHSTPLDGVPRALLAFRGRLLAGVDASLRLFDLGKRRLLRKSEYRLLPSPVARLAAEGGRVFVGDAAQSVICLKYRKADASFYAFADDTVPRATTSLLPLDYDSVAVGDRFGGIAALRVPPELTAAGEEDPTGGKFAAATLGAAPHKLRTEARFHVGDTVTALQRGALQPGGRETIFYATLLGALGALYPFASREDLDFFQHLELHLRAEAPPLLGRDHLAFRSAYYPVKDVIDGDLCELFVRLSPDKQRQIAAELDRTPGEVLKKLEDIRNRII</sequence>
<keyword evidence="3" id="KW-0747">Spliceosome</keyword>
<gene>
    <name evidence="9" type="ORF">QBZ16_000837</name>
</gene>
<keyword evidence="5" id="KW-0539">Nucleus</keyword>
<dbReference type="GO" id="GO:0003676">
    <property type="term" value="F:nucleic acid binding"/>
    <property type="evidence" value="ECO:0007669"/>
    <property type="project" value="InterPro"/>
</dbReference>
<proteinExistence type="predicted"/>
<evidence type="ECO:0008006" key="11">
    <source>
        <dbReference type="Google" id="ProtNLM"/>
    </source>
</evidence>
<dbReference type="InterPro" id="IPR018846">
    <property type="entry name" value="Beta-prop_RSE1/DDB1/CPSF1_1st"/>
</dbReference>
<dbReference type="GO" id="GO:0008380">
    <property type="term" value="P:RNA splicing"/>
    <property type="evidence" value="ECO:0007669"/>
    <property type="project" value="UniProtKB-KW"/>
</dbReference>
<dbReference type="AlphaFoldDB" id="A0AAD9IE18"/>
<protein>
    <recommendedName>
        <fullName evidence="11">Splicing factor 3B subunit 3</fullName>
    </recommendedName>
</protein>
<organism evidence="9 10">
    <name type="scientific">Prototheca wickerhamii</name>
    <dbReference type="NCBI Taxonomy" id="3111"/>
    <lineage>
        <taxon>Eukaryota</taxon>
        <taxon>Viridiplantae</taxon>
        <taxon>Chlorophyta</taxon>
        <taxon>core chlorophytes</taxon>
        <taxon>Trebouxiophyceae</taxon>
        <taxon>Chlorellales</taxon>
        <taxon>Chlorellaceae</taxon>
        <taxon>Prototheca</taxon>
    </lineage>
</organism>
<evidence type="ECO:0000313" key="10">
    <source>
        <dbReference type="Proteomes" id="UP001255856"/>
    </source>
</evidence>
<keyword evidence="10" id="KW-1185">Reference proteome</keyword>
<dbReference type="GO" id="GO:0006397">
    <property type="term" value="P:mRNA processing"/>
    <property type="evidence" value="ECO:0007669"/>
    <property type="project" value="UniProtKB-KW"/>
</dbReference>
<evidence type="ECO:0000313" key="9">
    <source>
        <dbReference type="EMBL" id="KAK2076313.1"/>
    </source>
</evidence>
<dbReference type="InterPro" id="IPR004871">
    <property type="entry name" value="RSE1/DDB1/CPSF1_C"/>
</dbReference>
<evidence type="ECO:0000256" key="3">
    <source>
        <dbReference type="ARBA" id="ARBA00022728"/>
    </source>
</evidence>
<feature type="domain" description="RSE1/DDB1/CPSF1 C-terminal" evidence="6">
    <location>
        <begin position="882"/>
        <end position="1197"/>
    </location>
</feature>
<accession>A0AAD9IE18</accession>
<dbReference type="Proteomes" id="UP001255856">
    <property type="component" value="Unassembled WGS sequence"/>
</dbReference>
<evidence type="ECO:0000259" key="8">
    <source>
        <dbReference type="Pfam" id="PF23726"/>
    </source>
</evidence>